<evidence type="ECO:0000313" key="2">
    <source>
        <dbReference type="EMBL" id="MBM6757500.1"/>
    </source>
</evidence>
<protein>
    <submittedName>
        <fullName evidence="2">Helix-turn-helix domain-containing protein</fullName>
    </submittedName>
</protein>
<dbReference type="SUPFAM" id="SSF47413">
    <property type="entry name" value="lambda repressor-like DNA-binding domains"/>
    <property type="match status" value="1"/>
</dbReference>
<sequence>MTSKMTPAGKVLEHILRKAKITQKELSTETGIYPQRINELIKGKRDFTIEQSLNIEKALGIGIEGYFYIIQANYQVYAYITEKERSQHPDLSKFSTALFWDTRVEKINWIKNKEWVIQRIFEYGNQQEIEEAIRFYGKDTLKAILPTINSEWKKETRERNFKEFVQ</sequence>
<dbReference type="EMBL" id="JACJJW010000003">
    <property type="protein sequence ID" value="MBM6757500.1"/>
    <property type="molecule type" value="Genomic_DNA"/>
</dbReference>
<feature type="domain" description="HTH cro/C1-type" evidence="1">
    <location>
        <begin position="12"/>
        <end position="67"/>
    </location>
</feature>
<dbReference type="InterPro" id="IPR053830">
    <property type="entry name" value="DUF6922"/>
</dbReference>
<dbReference type="CDD" id="cd00093">
    <property type="entry name" value="HTH_XRE"/>
    <property type="match status" value="1"/>
</dbReference>
<keyword evidence="3" id="KW-1185">Reference proteome</keyword>
<comment type="caution">
    <text evidence="2">The sequence shown here is derived from an EMBL/GenBank/DDBJ whole genome shotgun (WGS) entry which is preliminary data.</text>
</comment>
<dbReference type="Pfam" id="PF01381">
    <property type="entry name" value="HTH_3"/>
    <property type="match status" value="1"/>
</dbReference>
<gene>
    <name evidence="2" type="ORF">H6A31_02120</name>
</gene>
<dbReference type="Gene3D" id="1.10.260.40">
    <property type="entry name" value="lambda repressor-like DNA-binding domains"/>
    <property type="match status" value="1"/>
</dbReference>
<dbReference type="Pfam" id="PF21956">
    <property type="entry name" value="DUF6922"/>
    <property type="match status" value="1"/>
</dbReference>
<evidence type="ECO:0000313" key="3">
    <source>
        <dbReference type="Proteomes" id="UP000703295"/>
    </source>
</evidence>
<dbReference type="SMART" id="SM00530">
    <property type="entry name" value="HTH_XRE"/>
    <property type="match status" value="1"/>
</dbReference>
<dbReference type="InterPro" id="IPR010982">
    <property type="entry name" value="Lambda_DNA-bd_dom_sf"/>
</dbReference>
<accession>A0ABS2ET91</accession>
<dbReference type="InterPro" id="IPR001387">
    <property type="entry name" value="Cro/C1-type_HTH"/>
</dbReference>
<dbReference type="PROSITE" id="PS50943">
    <property type="entry name" value="HTH_CROC1"/>
    <property type="match status" value="1"/>
</dbReference>
<reference evidence="2 3" key="1">
    <citation type="journal article" date="2021" name="Sci. Rep.">
        <title>The distribution of antibiotic resistance genes in chicken gut microbiota commensals.</title>
        <authorList>
            <person name="Juricova H."/>
            <person name="Matiasovicova J."/>
            <person name="Kubasova T."/>
            <person name="Cejkova D."/>
            <person name="Rychlik I."/>
        </authorList>
    </citation>
    <scope>NUCLEOTIDE SEQUENCE [LARGE SCALE GENOMIC DNA]</scope>
    <source>
        <strain evidence="2 3">An801</strain>
    </source>
</reference>
<dbReference type="Proteomes" id="UP000703295">
    <property type="component" value="Unassembled WGS sequence"/>
</dbReference>
<name>A0ABS2ET91_9BACE</name>
<organism evidence="2 3">
    <name type="scientific">Bacteroides mediterraneensis</name>
    <dbReference type="NCBI Taxonomy" id="1841856"/>
    <lineage>
        <taxon>Bacteria</taxon>
        <taxon>Pseudomonadati</taxon>
        <taxon>Bacteroidota</taxon>
        <taxon>Bacteroidia</taxon>
        <taxon>Bacteroidales</taxon>
        <taxon>Bacteroidaceae</taxon>
        <taxon>Bacteroides</taxon>
    </lineage>
</organism>
<proteinExistence type="predicted"/>
<evidence type="ECO:0000259" key="1">
    <source>
        <dbReference type="PROSITE" id="PS50943"/>
    </source>
</evidence>